<evidence type="ECO:0000313" key="2">
    <source>
        <dbReference type="EMBL" id="MTW17196.1"/>
    </source>
</evidence>
<feature type="domain" description="RES" evidence="1">
    <location>
        <begin position="39"/>
        <end position="167"/>
    </location>
</feature>
<accession>A0A327K4A1</accession>
<reference evidence="2 3" key="1">
    <citation type="submission" date="2019-11" db="EMBL/GenBank/DDBJ databases">
        <title>Whole-genome sequence of Rhodoplanes serenus DSM 18633, type strain.</title>
        <authorList>
            <person name="Kyndt J.A."/>
            <person name="Meyer T.E."/>
        </authorList>
    </citation>
    <scope>NUCLEOTIDE SEQUENCE [LARGE SCALE GENOMIC DNA]</scope>
    <source>
        <strain evidence="2 3">DSM 18633</strain>
    </source>
</reference>
<dbReference type="InterPro" id="IPR014914">
    <property type="entry name" value="RES_dom"/>
</dbReference>
<dbReference type="AlphaFoldDB" id="A0A327K4A1"/>
<dbReference type="Proteomes" id="UP000438991">
    <property type="component" value="Unassembled WGS sequence"/>
</dbReference>
<organism evidence="2 3">
    <name type="scientific">Rhodoplanes serenus</name>
    <dbReference type="NCBI Taxonomy" id="200615"/>
    <lineage>
        <taxon>Bacteria</taxon>
        <taxon>Pseudomonadati</taxon>
        <taxon>Pseudomonadota</taxon>
        <taxon>Alphaproteobacteria</taxon>
        <taxon>Hyphomicrobiales</taxon>
        <taxon>Nitrobacteraceae</taxon>
        <taxon>Rhodoplanes</taxon>
    </lineage>
</organism>
<sequence length="185" mass="21099">MSDDVRRARDLDLLDAVDAFDRKPFGGEVWRVVRDGRDPILGAPSHSRWCNGMFDVLYTSLDREGAVAEIHALLSLQPVFPSKTRWFVHKLRIHATQTLDLADLATLRRLGVDTDRWSEREYERTQEIADAAYFLGFDGLLVPSARADCSNLVLFTDRIAPGQIAVVESADDPIDWKARRRHPRR</sequence>
<name>A0A327K4A1_9BRAD</name>
<evidence type="ECO:0000259" key="1">
    <source>
        <dbReference type="SMART" id="SM00953"/>
    </source>
</evidence>
<protein>
    <submittedName>
        <fullName evidence="2">RES domain-containing protein</fullName>
    </submittedName>
</protein>
<evidence type="ECO:0000313" key="3">
    <source>
        <dbReference type="Proteomes" id="UP000438991"/>
    </source>
</evidence>
<gene>
    <name evidence="2" type="ORF">GJ689_13380</name>
</gene>
<dbReference type="SMART" id="SM00953">
    <property type="entry name" value="RES"/>
    <property type="match status" value="1"/>
</dbReference>
<dbReference type="Pfam" id="PF08808">
    <property type="entry name" value="RES"/>
    <property type="match status" value="1"/>
</dbReference>
<comment type="caution">
    <text evidence="2">The sequence shown here is derived from an EMBL/GenBank/DDBJ whole genome shotgun (WGS) entry which is preliminary data.</text>
</comment>
<proteinExistence type="predicted"/>
<dbReference type="EMBL" id="WNKV01000009">
    <property type="protein sequence ID" value="MTW17196.1"/>
    <property type="molecule type" value="Genomic_DNA"/>
</dbReference>
<dbReference type="RefSeq" id="WP_111385433.1">
    <property type="nucleotide sequence ID" value="NZ_NPEW01000099.1"/>
</dbReference>